<dbReference type="AlphaFoldDB" id="A0A9D7S6P4"/>
<organism evidence="2 3">
    <name type="scientific">Candidatus Defluviibacterium haderslevense</name>
    <dbReference type="NCBI Taxonomy" id="2981993"/>
    <lineage>
        <taxon>Bacteria</taxon>
        <taxon>Pseudomonadati</taxon>
        <taxon>Bacteroidota</taxon>
        <taxon>Saprospiria</taxon>
        <taxon>Saprospirales</taxon>
        <taxon>Saprospiraceae</taxon>
        <taxon>Candidatus Defluviibacterium</taxon>
    </lineage>
</organism>
<keyword evidence="1" id="KW-0732">Signal</keyword>
<evidence type="ECO:0000256" key="1">
    <source>
        <dbReference type="SAM" id="SignalP"/>
    </source>
</evidence>
<feature type="signal peptide" evidence="1">
    <location>
        <begin position="1"/>
        <end position="18"/>
    </location>
</feature>
<reference evidence="2 3" key="1">
    <citation type="submission" date="2020-10" db="EMBL/GenBank/DDBJ databases">
        <title>Connecting structure to function with the recovery of over 1000 high-quality activated sludge metagenome-assembled genomes encoding full-length rRNA genes using long-read sequencing.</title>
        <authorList>
            <person name="Singleton C.M."/>
            <person name="Petriglieri F."/>
            <person name="Kristensen J.M."/>
            <person name="Kirkegaard R.H."/>
            <person name="Michaelsen T.Y."/>
            <person name="Andersen M.H."/>
            <person name="Karst S.M."/>
            <person name="Dueholm M.S."/>
            <person name="Nielsen P.H."/>
            <person name="Albertsen M."/>
        </authorList>
    </citation>
    <scope>NUCLEOTIDE SEQUENCE [LARGE SCALE GENOMIC DNA]</scope>
    <source>
        <strain evidence="2">Ribe_18-Q3-R11-54_BAT3C.373</strain>
    </source>
</reference>
<protein>
    <submittedName>
        <fullName evidence="2">Uncharacterized protein</fullName>
    </submittedName>
</protein>
<proteinExistence type="predicted"/>
<gene>
    <name evidence="2" type="ORF">IPO85_01630</name>
</gene>
<sequence>MKYAVNLLLILVFNHLQAQNEDCISALRLCNKNQIVINSIIGVGNDDQESVGSCLDVGLGIFKDAPTKWFYWLAQNDGTLTFTITPYDTTDDIDFALYELPNGIHNCNDKLVLRCNATSPPCAWKTGLNLISQDSMENFNCDVGEDGFCKFLEMKKDHYYGLMISEFSSIQSGMTIDWGGDGLFSNVGCNSSSVENTTLDLNFIINPNPVENQLLISTCH</sequence>
<evidence type="ECO:0000313" key="2">
    <source>
        <dbReference type="EMBL" id="MBK9716225.1"/>
    </source>
</evidence>
<feature type="chain" id="PRO_5038517671" evidence="1">
    <location>
        <begin position="19"/>
        <end position="220"/>
    </location>
</feature>
<comment type="caution">
    <text evidence="2">The sequence shown here is derived from an EMBL/GenBank/DDBJ whole genome shotgun (WGS) entry which is preliminary data.</text>
</comment>
<name>A0A9D7S6P4_9BACT</name>
<evidence type="ECO:0000313" key="3">
    <source>
        <dbReference type="Proteomes" id="UP000808349"/>
    </source>
</evidence>
<accession>A0A9D7S6P4</accession>
<dbReference type="Proteomes" id="UP000808349">
    <property type="component" value="Unassembled WGS sequence"/>
</dbReference>
<dbReference type="EMBL" id="JADKFW010000004">
    <property type="protein sequence ID" value="MBK9716225.1"/>
    <property type="molecule type" value="Genomic_DNA"/>
</dbReference>